<dbReference type="Proteomes" id="UP001228113">
    <property type="component" value="Chromosome"/>
</dbReference>
<sequence length="165" mass="17325">MNPFVLRAGAWAEPWRLWTCHAVHFDAVHAGLNLAALAVPFLLVRDRGRLARGLLVAAPVLALLLLPAIGPGTYRGASGLACTAWAAAGLGLLGDRRRRGEGLALCGLLVGKLAWEAFRGAAWLPGGEGWTALPAAHLWGAALGGLLAGVDRFRRRGGVLDRSNN</sequence>
<evidence type="ECO:0000313" key="8">
    <source>
        <dbReference type="Proteomes" id="UP001228113"/>
    </source>
</evidence>
<feature type="domain" description="Peptidase S54 rhomboid" evidence="6">
    <location>
        <begin position="13"/>
        <end position="148"/>
    </location>
</feature>
<keyword evidence="4 5" id="KW-0472">Membrane</keyword>
<keyword evidence="2 5" id="KW-0812">Transmembrane</keyword>
<dbReference type="Gene3D" id="1.20.1540.10">
    <property type="entry name" value="Rhomboid-like"/>
    <property type="match status" value="1"/>
</dbReference>
<accession>A0AA48GRZ0</accession>
<reference evidence="7" key="1">
    <citation type="journal article" date="2023" name="Int. J. Syst. Evol. Microbiol.">
        <title>Mesoterricola silvestris gen. nov., sp. nov., Mesoterricola sediminis sp. nov., Geothrix oryzae sp. nov., Geothrix edaphica sp. nov., Geothrix rubra sp. nov., and Geothrix limicola sp. nov., six novel members of Acidobacteriota isolated from soils.</title>
        <authorList>
            <person name="Itoh H."/>
            <person name="Sugisawa Y."/>
            <person name="Mise K."/>
            <person name="Xu Z."/>
            <person name="Kuniyasu M."/>
            <person name="Ushijima N."/>
            <person name="Kawano K."/>
            <person name="Kobayashi E."/>
            <person name="Shiratori Y."/>
            <person name="Masuda Y."/>
            <person name="Senoo K."/>
        </authorList>
    </citation>
    <scope>NUCLEOTIDE SEQUENCE</scope>
    <source>
        <strain evidence="7">W786</strain>
    </source>
</reference>
<proteinExistence type="predicted"/>
<evidence type="ECO:0000256" key="5">
    <source>
        <dbReference type="SAM" id="Phobius"/>
    </source>
</evidence>
<feature type="transmembrane region" description="Helical" evidence="5">
    <location>
        <begin position="76"/>
        <end position="93"/>
    </location>
</feature>
<gene>
    <name evidence="7" type="ORF">METESE_00320</name>
</gene>
<keyword evidence="3 5" id="KW-1133">Transmembrane helix</keyword>
<dbReference type="RefSeq" id="WP_316410854.1">
    <property type="nucleotide sequence ID" value="NZ_AP027081.1"/>
</dbReference>
<dbReference type="GO" id="GO:0004252">
    <property type="term" value="F:serine-type endopeptidase activity"/>
    <property type="evidence" value="ECO:0007669"/>
    <property type="project" value="InterPro"/>
</dbReference>
<evidence type="ECO:0000256" key="3">
    <source>
        <dbReference type="ARBA" id="ARBA00022989"/>
    </source>
</evidence>
<dbReference type="SUPFAM" id="SSF144091">
    <property type="entry name" value="Rhomboid-like"/>
    <property type="match status" value="1"/>
</dbReference>
<name>A0AA48GRZ0_9BACT</name>
<dbReference type="EMBL" id="AP027081">
    <property type="protein sequence ID" value="BDU75074.1"/>
    <property type="molecule type" value="Genomic_DNA"/>
</dbReference>
<dbReference type="InterPro" id="IPR035952">
    <property type="entry name" value="Rhomboid-like_sf"/>
</dbReference>
<evidence type="ECO:0000256" key="4">
    <source>
        <dbReference type="ARBA" id="ARBA00023136"/>
    </source>
</evidence>
<evidence type="ECO:0000313" key="7">
    <source>
        <dbReference type="EMBL" id="BDU75074.1"/>
    </source>
</evidence>
<dbReference type="KEGG" id="msea:METESE_00320"/>
<organism evidence="7 8">
    <name type="scientific">Mesoterricola sediminis</name>
    <dbReference type="NCBI Taxonomy" id="2927980"/>
    <lineage>
        <taxon>Bacteria</taxon>
        <taxon>Pseudomonadati</taxon>
        <taxon>Acidobacteriota</taxon>
        <taxon>Holophagae</taxon>
        <taxon>Holophagales</taxon>
        <taxon>Holophagaceae</taxon>
        <taxon>Mesoterricola</taxon>
    </lineage>
</organism>
<dbReference type="Pfam" id="PF01694">
    <property type="entry name" value="Rhomboid"/>
    <property type="match status" value="1"/>
</dbReference>
<dbReference type="InterPro" id="IPR022764">
    <property type="entry name" value="Peptidase_S54_rhomboid_dom"/>
</dbReference>
<feature type="transmembrane region" description="Helical" evidence="5">
    <location>
        <begin position="100"/>
        <end position="118"/>
    </location>
</feature>
<protein>
    <recommendedName>
        <fullName evidence="6">Peptidase S54 rhomboid domain-containing protein</fullName>
    </recommendedName>
</protein>
<evidence type="ECO:0000256" key="2">
    <source>
        <dbReference type="ARBA" id="ARBA00022692"/>
    </source>
</evidence>
<evidence type="ECO:0000256" key="1">
    <source>
        <dbReference type="ARBA" id="ARBA00004141"/>
    </source>
</evidence>
<dbReference type="AlphaFoldDB" id="A0AA48GRZ0"/>
<evidence type="ECO:0000259" key="6">
    <source>
        <dbReference type="Pfam" id="PF01694"/>
    </source>
</evidence>
<feature type="transmembrane region" description="Helical" evidence="5">
    <location>
        <begin position="50"/>
        <end position="70"/>
    </location>
</feature>
<comment type="subcellular location">
    <subcellularLocation>
        <location evidence="1">Membrane</location>
        <topology evidence="1">Multi-pass membrane protein</topology>
    </subcellularLocation>
</comment>
<keyword evidence="8" id="KW-1185">Reference proteome</keyword>
<feature type="transmembrane region" description="Helical" evidence="5">
    <location>
        <begin position="130"/>
        <end position="150"/>
    </location>
</feature>
<dbReference type="GO" id="GO:0016020">
    <property type="term" value="C:membrane"/>
    <property type="evidence" value="ECO:0007669"/>
    <property type="project" value="UniProtKB-SubCell"/>
</dbReference>
<feature type="transmembrane region" description="Helical" evidence="5">
    <location>
        <begin position="22"/>
        <end position="43"/>
    </location>
</feature>